<dbReference type="EMBL" id="LT853887">
    <property type="protein sequence ID" value="SMR06046.1"/>
    <property type="molecule type" value="Genomic_DNA"/>
</dbReference>
<proteinExistence type="predicted"/>
<evidence type="ECO:0000313" key="1">
    <source>
        <dbReference type="EMBL" id="SMR06046.1"/>
    </source>
</evidence>
<name>A0A1Y6HS89_9XANT</name>
<evidence type="ECO:0000313" key="2">
    <source>
        <dbReference type="Proteomes" id="UP000195953"/>
    </source>
</evidence>
<protein>
    <submittedName>
        <fullName evidence="1">Uncharacterized protein</fullName>
    </submittedName>
</protein>
<accession>A0A1Y6HS89</accession>
<dbReference type="AlphaFoldDB" id="A0A1Y6HS89"/>
<geneLocation type="plasmid" evidence="2">
    <name>ppd5205.21</name>
</geneLocation>
<sequence>MIFIAAAILLALGVWFGRRLGPALVAILIPKLSSY</sequence>
<gene>
    <name evidence="1" type="ORF">PD5205_04105</name>
</gene>
<organism evidence="1 2">
    <name type="scientific">Xanthomonas fragariae</name>
    <dbReference type="NCBI Taxonomy" id="48664"/>
    <lineage>
        <taxon>Bacteria</taxon>
        <taxon>Pseudomonadati</taxon>
        <taxon>Pseudomonadota</taxon>
        <taxon>Gammaproteobacteria</taxon>
        <taxon>Lysobacterales</taxon>
        <taxon>Lysobacteraceae</taxon>
        <taxon>Xanthomonas</taxon>
    </lineage>
</organism>
<dbReference type="Proteomes" id="UP000195953">
    <property type="component" value="Plasmid pPD5205-21"/>
</dbReference>
<reference evidence="1 2" key="1">
    <citation type="submission" date="2017-05" db="EMBL/GenBank/DDBJ databases">
        <authorList>
            <person name="Song R."/>
            <person name="Chenine A.L."/>
            <person name="Ruprecht R.M."/>
        </authorList>
    </citation>
    <scope>NUCLEOTIDE SEQUENCE [LARGE SCALE GENOMIC DNA]</scope>
    <source>
        <strain evidence="1">PD5205</strain>
        <plasmid evidence="2">ppd5205.21</plasmid>
    </source>
</reference>